<dbReference type="GeneID" id="66069884"/>
<dbReference type="InterPro" id="IPR046521">
    <property type="entry name" value="DUF6698"/>
</dbReference>
<dbReference type="OrthoDB" id="3220614at2759"/>
<dbReference type="Pfam" id="PF20414">
    <property type="entry name" value="DUF6698"/>
    <property type="match status" value="1"/>
</dbReference>
<dbReference type="KEGG" id="more:E1B28_000808"/>
<name>A0A9P8AEV9_9AGAR</name>
<sequence length="442" mass="50089">MDSSQVLRRQHHLPWSATLETKPLVFHSTKNKKSSMGLVIKSRGSLVAKKGKQSNHSQPSAYRFHLRSWDELEAYRVAGSYWIRCIDLFNSVIPNVILYGIDNDNVQKYGGEREPTFNPIYKDKTLRIEYRVAYNKFKATQPGIFKRILQCTEYEDDSTLTILTHVMMEAMRGVRKNDSCTLKGLIFDLILNNPNIPEDDSMFSPPIKNKNTKNLHGFNHIMFAHYMVPYDNIADFKNDLEGTWCMLQSSDVESTGDQLLSFLYDNRLMKPDKPAICDGLFWGEVLRQCTRAILCSPSAAIDKAESSTRRGNGKILDIQAMDPELLGYMAVQTYFALSEMPEWTTTNGEFDLQLFYQKVVDNVTKGSSNWKLNLWRYFDKGVFVEIKSGRKNYTSNANSESGRLQAEFAREDDMLELSGDEGDKGDGGEGGEQGGGTGEVGV</sequence>
<dbReference type="EMBL" id="CM032181">
    <property type="protein sequence ID" value="KAG7098908.1"/>
    <property type="molecule type" value="Genomic_DNA"/>
</dbReference>
<accession>A0A9P8AEV9</accession>
<feature type="compositionally biased region" description="Gly residues" evidence="1">
    <location>
        <begin position="428"/>
        <end position="442"/>
    </location>
</feature>
<reference evidence="2" key="1">
    <citation type="journal article" date="2021" name="Genome Biol. Evol.">
        <title>The assembled and annotated genome of the fairy-ring fungus Marasmius oreades.</title>
        <authorList>
            <person name="Hiltunen M."/>
            <person name="Ament-Velasquez S.L."/>
            <person name="Johannesson H."/>
        </authorList>
    </citation>
    <scope>NUCLEOTIDE SEQUENCE</scope>
    <source>
        <strain evidence="2">03SP1</strain>
    </source>
</reference>
<keyword evidence="3" id="KW-1185">Reference proteome</keyword>
<dbReference type="RefSeq" id="XP_043015378.1">
    <property type="nucleotide sequence ID" value="XM_043146675.1"/>
</dbReference>
<dbReference type="Proteomes" id="UP001049176">
    <property type="component" value="Chromosome 1"/>
</dbReference>
<gene>
    <name evidence="2" type="ORF">E1B28_000808</name>
</gene>
<evidence type="ECO:0000313" key="2">
    <source>
        <dbReference type="EMBL" id="KAG7098908.1"/>
    </source>
</evidence>
<dbReference type="AlphaFoldDB" id="A0A9P8AEV9"/>
<evidence type="ECO:0000256" key="1">
    <source>
        <dbReference type="SAM" id="MobiDB-lite"/>
    </source>
</evidence>
<proteinExistence type="predicted"/>
<organism evidence="2 3">
    <name type="scientific">Marasmius oreades</name>
    <name type="common">fairy-ring Marasmius</name>
    <dbReference type="NCBI Taxonomy" id="181124"/>
    <lineage>
        <taxon>Eukaryota</taxon>
        <taxon>Fungi</taxon>
        <taxon>Dikarya</taxon>
        <taxon>Basidiomycota</taxon>
        <taxon>Agaricomycotina</taxon>
        <taxon>Agaricomycetes</taxon>
        <taxon>Agaricomycetidae</taxon>
        <taxon>Agaricales</taxon>
        <taxon>Marasmiineae</taxon>
        <taxon>Marasmiaceae</taxon>
        <taxon>Marasmius</taxon>
    </lineage>
</organism>
<comment type="caution">
    <text evidence="2">The sequence shown here is derived from an EMBL/GenBank/DDBJ whole genome shotgun (WGS) entry which is preliminary data.</text>
</comment>
<protein>
    <submittedName>
        <fullName evidence="2">Uncharacterized protein</fullName>
    </submittedName>
</protein>
<feature type="region of interest" description="Disordered" evidence="1">
    <location>
        <begin position="411"/>
        <end position="442"/>
    </location>
</feature>
<evidence type="ECO:0000313" key="3">
    <source>
        <dbReference type="Proteomes" id="UP001049176"/>
    </source>
</evidence>